<sequence length="791" mass="86643">MVDRVFLNGGHLDVTCMSSCTLTVRCAAKCVCLQTALQSRGTPDAGREGHSRPRAFILYEVGALRPTSDWFGYPPRRTISRNFLRCRSVGSSPGRMEVRHTFRVQEKRYPALSETPESGQHRSPHAFPEALCVDKTLARRRALRPSILVKKAGTRDIAETVQDGNQFNTCTRRTEREEYRDERGADALTPKGFLGKRRPMRSFPAFAADRCASLLQQQGSFSPPERKPNGKLVSRRHLLTLFATLWTASGLITRAATAPCSRSNRGSKLSFQLSPSPPSGFASLRPRLSSGIKPSRPESHFTALLSPLLFPTLSFSQGICRPPLQTVRRGGSQLRSPRENNACQSILPSCSIQRDHGRASSSGMSQSSTPALFGQGTPAAWRKQSSYPPPAFVEGCKLRRCMESHTLPRTPSLGRGSCKAARHRPASTPARALPSTALRFFSTFPSVPSFMKLFPSPGTSFFSGSSCSRPTSAVPSCASSEHICTALPRVVKGHVSPTRKVPAHIPRPPYGIADPKLADAKRAAIENEELRLRRACEGEMRQRLEPFLPVTEKEMEWVKPAKEIEGVRRACEVAAEVLQIAVDYVQDSTGDPGGPLLTTEAIDQVVHEATIARGAYPSPLLYSDFPKSVCTSTNEIICHGIPDDNPLQRGSICSIDVSCFVDGFHGDCARTVAIGGEDSLTPALKRLLSTAQEAVIEGVRACKPGRRLSVIGETIENYLRKEGYRTIPYFCGHGIGRNFHEEPFILHTPNSMPGRMLPGMCFTIEPVVCSGGTDFFIWPDKWTVQATDGSP</sequence>
<accession>A0A2C6L770</accession>
<evidence type="ECO:0000313" key="9">
    <source>
        <dbReference type="Proteomes" id="UP000221165"/>
    </source>
</evidence>
<keyword evidence="2 5" id="KW-0645">Protease</keyword>
<evidence type="ECO:0000256" key="6">
    <source>
        <dbReference type="SAM" id="MobiDB-lite"/>
    </source>
</evidence>
<dbReference type="NCBIfam" id="TIGR00500">
    <property type="entry name" value="met_pdase_I"/>
    <property type="match status" value="1"/>
</dbReference>
<dbReference type="InterPro" id="IPR000994">
    <property type="entry name" value="Pept_M24"/>
</dbReference>
<gene>
    <name evidence="8" type="ORF">CSUI_002850</name>
</gene>
<dbReference type="InterPro" id="IPR036005">
    <property type="entry name" value="Creatinase/aminopeptidase-like"/>
</dbReference>
<reference evidence="8 9" key="1">
    <citation type="journal article" date="2017" name="Int. J. Parasitol.">
        <title>The genome of the protozoan parasite Cystoisospora suis and a reverse vaccinology approach to identify vaccine candidates.</title>
        <authorList>
            <person name="Palmieri N."/>
            <person name="Shrestha A."/>
            <person name="Ruttkowski B."/>
            <person name="Beck T."/>
            <person name="Vogl C."/>
            <person name="Tomley F."/>
            <person name="Blake D.P."/>
            <person name="Joachim A."/>
        </authorList>
    </citation>
    <scope>NUCLEOTIDE SEQUENCE [LARGE SCALE GENOMIC DNA]</scope>
    <source>
        <strain evidence="8 9">Wien I</strain>
    </source>
</reference>
<dbReference type="GO" id="GO:0070006">
    <property type="term" value="F:metalloaminopeptidase activity"/>
    <property type="evidence" value="ECO:0007669"/>
    <property type="project" value="InterPro"/>
</dbReference>
<dbReference type="GeneID" id="94426260"/>
<dbReference type="GO" id="GO:0006508">
    <property type="term" value="P:proteolysis"/>
    <property type="evidence" value="ECO:0007669"/>
    <property type="project" value="UniProtKB-KW"/>
</dbReference>
<comment type="function">
    <text evidence="5">Cotranslationally removes the N-terminal methionine from nascent proteins. The N-terminal methionine is often cleaved when the second residue in the primary sequence is small and uncharged (Met-Ala-, Cys, Gly, Pro, Ser, Thr, or Val).</text>
</comment>
<dbReference type="EMBL" id="MIGC01001208">
    <property type="protein sequence ID" value="PHJ23305.1"/>
    <property type="molecule type" value="Genomic_DNA"/>
</dbReference>
<keyword evidence="9" id="KW-1185">Reference proteome</keyword>
<dbReference type="Pfam" id="PF00557">
    <property type="entry name" value="Peptidase_M24"/>
    <property type="match status" value="1"/>
</dbReference>
<name>A0A2C6L770_9APIC</name>
<proteinExistence type="inferred from homology"/>
<dbReference type="GO" id="GO:0046872">
    <property type="term" value="F:metal ion binding"/>
    <property type="evidence" value="ECO:0007669"/>
    <property type="project" value="UniProtKB-KW"/>
</dbReference>
<protein>
    <recommendedName>
        <fullName evidence="5">Methionine aminopeptidase</fullName>
        <ecNumber evidence="5">3.4.11.18</ecNumber>
    </recommendedName>
</protein>
<dbReference type="PANTHER" id="PTHR43330">
    <property type="entry name" value="METHIONINE AMINOPEPTIDASE"/>
    <property type="match status" value="1"/>
</dbReference>
<feature type="region of interest" description="Disordered" evidence="6">
    <location>
        <begin position="354"/>
        <end position="385"/>
    </location>
</feature>
<organism evidence="8 9">
    <name type="scientific">Cystoisospora suis</name>
    <dbReference type="NCBI Taxonomy" id="483139"/>
    <lineage>
        <taxon>Eukaryota</taxon>
        <taxon>Sar</taxon>
        <taxon>Alveolata</taxon>
        <taxon>Apicomplexa</taxon>
        <taxon>Conoidasida</taxon>
        <taxon>Coccidia</taxon>
        <taxon>Eucoccidiorida</taxon>
        <taxon>Eimeriorina</taxon>
        <taxon>Sarcocystidae</taxon>
        <taxon>Cystoisospora</taxon>
    </lineage>
</organism>
<feature type="region of interest" description="Disordered" evidence="6">
    <location>
        <begin position="263"/>
        <end position="282"/>
    </location>
</feature>
<evidence type="ECO:0000256" key="3">
    <source>
        <dbReference type="ARBA" id="ARBA00022723"/>
    </source>
</evidence>
<keyword evidence="4" id="KW-0378">Hydrolase</keyword>
<evidence type="ECO:0000313" key="8">
    <source>
        <dbReference type="EMBL" id="PHJ23305.1"/>
    </source>
</evidence>
<dbReference type="InterPro" id="IPR002467">
    <property type="entry name" value="Pept_M24A_MAP1"/>
</dbReference>
<dbReference type="EC" id="3.4.11.18" evidence="5"/>
<dbReference type="SUPFAM" id="SSF55920">
    <property type="entry name" value="Creatinase/aminopeptidase"/>
    <property type="match status" value="1"/>
</dbReference>
<dbReference type="CDD" id="cd01086">
    <property type="entry name" value="MetAP1"/>
    <property type="match status" value="1"/>
</dbReference>
<dbReference type="AlphaFoldDB" id="A0A2C6L770"/>
<evidence type="ECO:0000256" key="1">
    <source>
        <dbReference type="ARBA" id="ARBA00022438"/>
    </source>
</evidence>
<dbReference type="Proteomes" id="UP000221165">
    <property type="component" value="Unassembled WGS sequence"/>
</dbReference>
<dbReference type="InterPro" id="IPR001714">
    <property type="entry name" value="Pept_M24_MAP"/>
</dbReference>
<dbReference type="GO" id="GO:0004239">
    <property type="term" value="F:initiator methionyl aminopeptidase activity"/>
    <property type="evidence" value="ECO:0007669"/>
    <property type="project" value="UniProtKB-EC"/>
</dbReference>
<evidence type="ECO:0000259" key="7">
    <source>
        <dbReference type="Pfam" id="PF00557"/>
    </source>
</evidence>
<comment type="cofactor">
    <cofactor evidence="5">
        <name>Co(2+)</name>
        <dbReference type="ChEBI" id="CHEBI:48828"/>
    </cofactor>
    <cofactor evidence="5">
        <name>Zn(2+)</name>
        <dbReference type="ChEBI" id="CHEBI:29105"/>
    </cofactor>
    <cofactor evidence="5">
        <name>Mn(2+)</name>
        <dbReference type="ChEBI" id="CHEBI:29035"/>
    </cofactor>
    <cofactor evidence="5">
        <name>Fe(2+)</name>
        <dbReference type="ChEBI" id="CHEBI:29033"/>
    </cofactor>
    <text evidence="5">Binds 2 divalent metal cations per subunit. Has a high-affinity and a low affinity metal-binding site. The true nature of the physiological cofactor is under debate. The enzyme is active with cobalt, zinc, manganese or divalent iron ions.</text>
</comment>
<dbReference type="RefSeq" id="XP_067924981.1">
    <property type="nucleotide sequence ID" value="XM_068063049.1"/>
</dbReference>
<comment type="caution">
    <text evidence="8">The sequence shown here is derived from an EMBL/GenBank/DDBJ whole genome shotgun (WGS) entry which is preliminary data.</text>
</comment>
<feature type="compositionally biased region" description="Polar residues" evidence="6">
    <location>
        <begin position="263"/>
        <end position="274"/>
    </location>
</feature>
<feature type="domain" description="Peptidase M24" evidence="7">
    <location>
        <begin position="566"/>
        <end position="769"/>
    </location>
</feature>
<dbReference type="VEuPathDB" id="ToxoDB:CSUI_002850"/>
<evidence type="ECO:0000256" key="4">
    <source>
        <dbReference type="ARBA" id="ARBA00022801"/>
    </source>
</evidence>
<evidence type="ECO:0000256" key="2">
    <source>
        <dbReference type="ARBA" id="ARBA00022670"/>
    </source>
</evidence>
<dbReference type="PRINTS" id="PR00599">
    <property type="entry name" value="MAPEPTIDASE"/>
</dbReference>
<dbReference type="OrthoDB" id="3209743at2759"/>
<keyword evidence="1 5" id="KW-0031">Aminopeptidase</keyword>
<keyword evidence="3 5" id="KW-0479">Metal-binding</keyword>
<dbReference type="PANTHER" id="PTHR43330:SF8">
    <property type="entry name" value="METHIONINE AMINOPEPTIDASE 1D, MITOCHONDRIAL"/>
    <property type="match status" value="1"/>
</dbReference>
<comment type="catalytic activity">
    <reaction evidence="5">
        <text>Release of N-terminal amino acids, preferentially methionine, from peptides and arylamides.</text>
        <dbReference type="EC" id="3.4.11.18"/>
    </reaction>
</comment>
<dbReference type="Gene3D" id="3.90.230.10">
    <property type="entry name" value="Creatinase/methionine aminopeptidase superfamily"/>
    <property type="match status" value="1"/>
</dbReference>
<comment type="similarity">
    <text evidence="5">Belongs to the peptidase M24A family.</text>
</comment>
<evidence type="ECO:0000256" key="5">
    <source>
        <dbReference type="RuleBase" id="RU003653"/>
    </source>
</evidence>